<dbReference type="STRING" id="539.A7P85_06525"/>
<reference evidence="4 5" key="1">
    <citation type="submission" date="2016-05" db="EMBL/GenBank/DDBJ databases">
        <title>Draft genome of Corynebacterium afermentans subsp. afermentans LCDC 88199T.</title>
        <authorList>
            <person name="Bernier A.-M."/>
            <person name="Bernard K."/>
        </authorList>
    </citation>
    <scope>NUCLEOTIDE SEQUENCE [LARGE SCALE GENOMIC DNA]</scope>
    <source>
        <strain evidence="5">NML01-0328</strain>
        <strain evidence="4">NML04-0072</strain>
    </source>
</reference>
<feature type="transmembrane region" description="Helical" evidence="1">
    <location>
        <begin position="6"/>
        <end position="28"/>
    </location>
</feature>
<accession>A0A1A9RDS6</accession>
<keyword evidence="1" id="KW-0472">Membrane</keyword>
<evidence type="ECO:0000313" key="3">
    <source>
        <dbReference type="EMBL" id="OAM16643.1"/>
    </source>
</evidence>
<dbReference type="OrthoDB" id="9794653at2"/>
<dbReference type="Proteomes" id="UP000078003">
    <property type="component" value="Unassembled WGS sequence"/>
</dbReference>
<keyword evidence="1" id="KW-1133">Transmembrane helix</keyword>
<dbReference type="Proteomes" id="UP000077589">
    <property type="component" value="Unassembled WGS sequence"/>
</dbReference>
<reference evidence="2" key="2">
    <citation type="submission" date="2016-05" db="EMBL/GenBank/DDBJ databases">
        <authorList>
            <person name="Lavstsen T."/>
            <person name="Jespersen J.S."/>
        </authorList>
    </citation>
    <scope>NUCLEOTIDE SEQUENCE</scope>
    <source>
        <strain evidence="2">NML01-0328</strain>
        <strain evidence="3">NML04-0072</strain>
    </source>
</reference>
<dbReference type="Gene3D" id="1.20.1280.290">
    <property type="match status" value="1"/>
</dbReference>
<name>A0A1A9RDS6_EIKCO</name>
<evidence type="ECO:0000313" key="2">
    <source>
        <dbReference type="EMBL" id="OAM16364.1"/>
    </source>
</evidence>
<proteinExistence type="predicted"/>
<protein>
    <submittedName>
        <fullName evidence="2">Uncharacterized protein</fullName>
    </submittedName>
</protein>
<dbReference type="RefSeq" id="WP_023886953.1">
    <property type="nucleotide sequence ID" value="NZ_CAUTFU010000034.1"/>
</dbReference>
<gene>
    <name evidence="2" type="ORF">A7P85_06525</name>
    <name evidence="3" type="ORF">A7P90_10350</name>
</gene>
<feature type="transmembrane region" description="Helical" evidence="1">
    <location>
        <begin position="64"/>
        <end position="84"/>
    </location>
</feature>
<sequence length="85" mass="9181">MTEKQIKILGIVASIMAVGMYVAYIPQIADNLAGHKGNPVQPFVAFVNCTLWTGYGLFKKPRDWPIVVANVPGIFLGLAACFTAL</sequence>
<evidence type="ECO:0000256" key="1">
    <source>
        <dbReference type="SAM" id="Phobius"/>
    </source>
</evidence>
<dbReference type="Pfam" id="PF03083">
    <property type="entry name" value="MtN3_slv"/>
    <property type="match status" value="1"/>
</dbReference>
<comment type="caution">
    <text evidence="2">The sequence shown here is derived from an EMBL/GenBank/DDBJ whole genome shotgun (WGS) entry which is preliminary data.</text>
</comment>
<dbReference type="InterPro" id="IPR004316">
    <property type="entry name" value="SWEET_rpt"/>
</dbReference>
<dbReference type="EMBL" id="LXSF01000006">
    <property type="protein sequence ID" value="OAM16364.1"/>
    <property type="molecule type" value="Genomic_DNA"/>
</dbReference>
<keyword evidence="1" id="KW-0812">Transmembrane</keyword>
<dbReference type="GO" id="GO:0016020">
    <property type="term" value="C:membrane"/>
    <property type="evidence" value="ECO:0007669"/>
    <property type="project" value="InterPro"/>
</dbReference>
<dbReference type="AlphaFoldDB" id="A0A1A9RDS6"/>
<evidence type="ECO:0000313" key="5">
    <source>
        <dbReference type="Proteomes" id="UP000078003"/>
    </source>
</evidence>
<feature type="transmembrane region" description="Helical" evidence="1">
    <location>
        <begin position="40"/>
        <end position="58"/>
    </location>
</feature>
<organism evidence="2 5">
    <name type="scientific">Eikenella corrodens</name>
    <dbReference type="NCBI Taxonomy" id="539"/>
    <lineage>
        <taxon>Bacteria</taxon>
        <taxon>Pseudomonadati</taxon>
        <taxon>Pseudomonadota</taxon>
        <taxon>Betaproteobacteria</taxon>
        <taxon>Neisseriales</taxon>
        <taxon>Neisseriaceae</taxon>
        <taxon>Eikenella</taxon>
    </lineage>
</organism>
<evidence type="ECO:0000313" key="4">
    <source>
        <dbReference type="Proteomes" id="UP000077589"/>
    </source>
</evidence>
<dbReference type="EMBL" id="LXSG01000039">
    <property type="protein sequence ID" value="OAM16643.1"/>
    <property type="molecule type" value="Genomic_DNA"/>
</dbReference>